<dbReference type="GO" id="GO:0016783">
    <property type="term" value="F:sulfurtransferase activity"/>
    <property type="evidence" value="ECO:0007669"/>
    <property type="project" value="InterPro"/>
</dbReference>
<keyword evidence="1 3" id="KW-0963">Cytoplasm</keyword>
<dbReference type="Pfam" id="PF02634">
    <property type="entry name" value="FdhD-NarQ"/>
    <property type="match status" value="1"/>
</dbReference>
<dbReference type="Proteomes" id="UP000029843">
    <property type="component" value="Unassembled WGS sequence"/>
</dbReference>
<keyword evidence="2 3" id="KW-0501">Molybdenum cofactor biosynthesis</keyword>
<evidence type="ECO:0000256" key="2">
    <source>
        <dbReference type="ARBA" id="ARBA00023150"/>
    </source>
</evidence>
<dbReference type="Gene3D" id="3.40.140.10">
    <property type="entry name" value="Cytidine Deaminase, domain 2"/>
    <property type="match status" value="1"/>
</dbReference>
<organism evidence="4 5">
    <name type="scientific">Colwellia psychrerythraea</name>
    <name type="common">Vibrio psychroerythus</name>
    <dbReference type="NCBI Taxonomy" id="28229"/>
    <lineage>
        <taxon>Bacteria</taxon>
        <taxon>Pseudomonadati</taxon>
        <taxon>Pseudomonadota</taxon>
        <taxon>Gammaproteobacteria</taxon>
        <taxon>Alteromonadales</taxon>
        <taxon>Colwelliaceae</taxon>
        <taxon>Colwellia</taxon>
    </lineage>
</organism>
<reference evidence="4 5" key="1">
    <citation type="submission" date="2014-08" db="EMBL/GenBank/DDBJ databases">
        <title>Genomic and Phenotypic Diversity of Colwellia psychrerythraea strains from Disparate Marine Basins.</title>
        <authorList>
            <person name="Techtmann S.M."/>
            <person name="Stelling S.C."/>
            <person name="Utturkar S.M."/>
            <person name="Alshibli N."/>
            <person name="Harris A."/>
            <person name="Brown S.D."/>
            <person name="Hazen T.C."/>
        </authorList>
    </citation>
    <scope>NUCLEOTIDE SEQUENCE [LARGE SCALE GENOMIC DNA]</scope>
    <source>
        <strain evidence="4 5">ND2E</strain>
    </source>
</reference>
<dbReference type="PANTHER" id="PTHR30592:SF1">
    <property type="entry name" value="SULFUR CARRIER PROTEIN FDHD"/>
    <property type="match status" value="1"/>
</dbReference>
<comment type="caution">
    <text evidence="4">The sequence shown here is derived from an EMBL/GenBank/DDBJ whole genome shotgun (WGS) entry which is preliminary data.</text>
</comment>
<dbReference type="NCBIfam" id="TIGR00129">
    <property type="entry name" value="fdhD_narQ"/>
    <property type="match status" value="1"/>
</dbReference>
<feature type="binding site" evidence="3">
    <location>
        <begin position="277"/>
        <end position="282"/>
    </location>
    <ligand>
        <name>Mo-bis(molybdopterin guanine dinucleotide)</name>
        <dbReference type="ChEBI" id="CHEBI:60539"/>
    </ligand>
</feature>
<evidence type="ECO:0000313" key="5">
    <source>
        <dbReference type="Proteomes" id="UP000029843"/>
    </source>
</evidence>
<dbReference type="PIRSF" id="PIRSF015626">
    <property type="entry name" value="FdhD"/>
    <property type="match status" value="1"/>
</dbReference>
<evidence type="ECO:0000256" key="3">
    <source>
        <dbReference type="HAMAP-Rule" id="MF_00187"/>
    </source>
</evidence>
<proteinExistence type="inferred from homology"/>
<dbReference type="OrthoDB" id="3197277at2"/>
<dbReference type="GO" id="GO:0005737">
    <property type="term" value="C:cytoplasm"/>
    <property type="evidence" value="ECO:0007669"/>
    <property type="project" value="UniProtKB-SubCell"/>
</dbReference>
<sequence>MGGTLLKHNIMAADTDVDVPSVQQRQVLRYTNDALTTAMDDIAEETAIALVYNGISHVVMMSTPKDLYDLAIGFSLSEKIVDDANEILDISATKQALGIEVNITVSNRAVWRLKQQRRNMTGRTGCGLCGAESLQQAMKNQQSTVADEKKNKQAPRELSELTNLAIQKAVLDLQAHQPLQQMTGAVHAAAWCDENGDIQLIREDIGRHNALDKLIGALNATNIVINHSSFLLISSRASYEMISKAHVAGISLLVAVSAPTALAINIAKNTGMTLVGFARNGRHTIYS</sequence>
<protein>
    <recommendedName>
        <fullName evidence="3">Sulfur carrier protein FdhD</fullName>
    </recommendedName>
</protein>
<evidence type="ECO:0000313" key="4">
    <source>
        <dbReference type="EMBL" id="KGJ90304.1"/>
    </source>
</evidence>
<dbReference type="SUPFAM" id="SSF53927">
    <property type="entry name" value="Cytidine deaminase-like"/>
    <property type="match status" value="1"/>
</dbReference>
<dbReference type="PATRIC" id="fig|28229.4.peg.2599"/>
<feature type="active site" description="Cysteine persulfide intermediate" evidence="3">
    <location>
        <position position="126"/>
    </location>
</feature>
<evidence type="ECO:0000256" key="1">
    <source>
        <dbReference type="ARBA" id="ARBA00022490"/>
    </source>
</evidence>
<gene>
    <name evidence="3" type="primary">fdhD</name>
    <name evidence="4" type="ORF">ND2E_3452</name>
</gene>
<dbReference type="InterPro" id="IPR016193">
    <property type="entry name" value="Cytidine_deaminase-like"/>
</dbReference>
<dbReference type="EMBL" id="JQED01000035">
    <property type="protein sequence ID" value="KGJ90304.1"/>
    <property type="molecule type" value="Genomic_DNA"/>
</dbReference>
<dbReference type="InterPro" id="IPR003786">
    <property type="entry name" value="FdhD"/>
</dbReference>
<dbReference type="PANTHER" id="PTHR30592">
    <property type="entry name" value="FORMATE DEHYDROGENASE"/>
    <property type="match status" value="1"/>
</dbReference>
<dbReference type="HAMAP" id="MF_00187">
    <property type="entry name" value="FdhD"/>
    <property type="match status" value="1"/>
</dbReference>
<comment type="function">
    <text evidence="3">Required for formate dehydrogenase (FDH) activity. Acts as a sulfur carrier protein that transfers sulfur from IscS to the molybdenum cofactor prior to its insertion into FDH.</text>
</comment>
<name>A0A099KHM4_COLPS</name>
<comment type="subcellular location">
    <subcellularLocation>
        <location evidence="3">Cytoplasm</location>
    </subcellularLocation>
</comment>
<dbReference type="GO" id="GO:0006777">
    <property type="term" value="P:Mo-molybdopterin cofactor biosynthetic process"/>
    <property type="evidence" value="ECO:0007669"/>
    <property type="project" value="UniProtKB-UniRule"/>
</dbReference>
<accession>A0A099KHM4</accession>
<dbReference type="GO" id="GO:0097163">
    <property type="term" value="F:sulfur carrier activity"/>
    <property type="evidence" value="ECO:0007669"/>
    <property type="project" value="UniProtKB-UniRule"/>
</dbReference>
<comment type="similarity">
    <text evidence="3">Belongs to the FdhD family.</text>
</comment>
<dbReference type="Gene3D" id="3.10.20.10">
    <property type="match status" value="1"/>
</dbReference>
<dbReference type="AlphaFoldDB" id="A0A099KHM4"/>